<dbReference type="GO" id="GO:0006813">
    <property type="term" value="P:potassium ion transport"/>
    <property type="evidence" value="ECO:0007669"/>
    <property type="project" value="InterPro"/>
</dbReference>
<dbReference type="SUPFAM" id="SSF51735">
    <property type="entry name" value="NAD(P)-binding Rossmann-fold domains"/>
    <property type="match status" value="1"/>
</dbReference>
<sequence length="631" mass="66768">MTEAFANLDPTGYLALVAVVAIFAQWLAWRVKVPSILLLLVIGFGMGQLANPDDVLGREVLFSGVTLAVGVILFEGALTLRFRDVRDLGRPVFRLCTVTVAITWALITVAAWLVGFEWEIALLVGAILVVTGPTVIGPILRTLRPTRRVASLLTWEGIVVDPIGAVLAVLVFQGVLLGRGGDRLTTLLGTLGLTILVAAVLGLGLGVGLELVVKHNKIPDFLLGVSFVGTAVAALVVSNAIQSESGLLTVTVLGIYLGNRKDLHLRPVEEFSEHLQVLFVGVLFVILAGRVAPADVVAVAPTGLLFVLILVVVVRPAGVLLGLIGTKVSKEERHLLAFMAPRGIVAAAVTSIFGLEFTSAADKAREAAILATGDEADALSGRADNLFQLAGQATELVPLVFLVIVCTVALYGLGVGRLAERLGLATTSPQGVLFVGGQKWVLEVALALKGAGVPVTVVTSEYEKTAQARRVGVDAVLANILSEFAVKDLDLAGTRTLIAATSEDEVNFTAAREFSQVLGRANVFQLPRDDNPGGTASLRTEAAPHLTARACFEPPRTNTQLKELVAAGHQVKHTKLTPRFTLDDFRRTWGQETVLLFVLDGGEVNVVTDRIRVPQHGVSVIALVPPESVAV</sequence>
<evidence type="ECO:0000259" key="11">
    <source>
        <dbReference type="Pfam" id="PF02254"/>
    </source>
</evidence>
<dbReference type="Proteomes" id="UP000275256">
    <property type="component" value="Unassembled WGS sequence"/>
</dbReference>
<evidence type="ECO:0000256" key="2">
    <source>
        <dbReference type="ARBA" id="ARBA00022448"/>
    </source>
</evidence>
<name>A0A3M0GCK6_9ACTN</name>
<keyword evidence="13" id="KW-1185">Reference proteome</keyword>
<feature type="transmembrane region" description="Helical" evidence="9">
    <location>
        <begin position="92"/>
        <end position="114"/>
    </location>
</feature>
<dbReference type="PANTHER" id="PTHR32507:SF0">
    <property type="entry name" value="NA(+)_H(+) ANTIPORTER 2-RELATED"/>
    <property type="match status" value="1"/>
</dbReference>
<dbReference type="InterPro" id="IPR036291">
    <property type="entry name" value="NAD(P)-bd_dom_sf"/>
</dbReference>
<evidence type="ECO:0000313" key="12">
    <source>
        <dbReference type="EMBL" id="RMB62514.1"/>
    </source>
</evidence>
<dbReference type="InterPro" id="IPR003148">
    <property type="entry name" value="RCK_N"/>
</dbReference>
<dbReference type="GO" id="GO:1902600">
    <property type="term" value="P:proton transmembrane transport"/>
    <property type="evidence" value="ECO:0007669"/>
    <property type="project" value="InterPro"/>
</dbReference>
<dbReference type="InterPro" id="IPR006153">
    <property type="entry name" value="Cation/H_exchanger_TM"/>
</dbReference>
<evidence type="ECO:0000256" key="4">
    <source>
        <dbReference type="ARBA" id="ARBA00022475"/>
    </source>
</evidence>
<evidence type="ECO:0000256" key="5">
    <source>
        <dbReference type="ARBA" id="ARBA00022692"/>
    </source>
</evidence>
<dbReference type="EMBL" id="REFW01000001">
    <property type="protein sequence ID" value="RMB62514.1"/>
    <property type="molecule type" value="Genomic_DNA"/>
</dbReference>
<feature type="transmembrane region" description="Helical" evidence="9">
    <location>
        <begin position="396"/>
        <end position="414"/>
    </location>
</feature>
<proteinExistence type="predicted"/>
<protein>
    <submittedName>
        <fullName evidence="12">Sodium:proton antiporter</fullName>
    </submittedName>
</protein>
<evidence type="ECO:0000259" key="10">
    <source>
        <dbReference type="Pfam" id="PF00999"/>
    </source>
</evidence>
<keyword evidence="6 9" id="KW-1133">Transmembrane helix</keyword>
<evidence type="ECO:0000256" key="9">
    <source>
        <dbReference type="SAM" id="Phobius"/>
    </source>
</evidence>
<evidence type="ECO:0000256" key="8">
    <source>
        <dbReference type="ARBA" id="ARBA00023136"/>
    </source>
</evidence>
<reference evidence="12 13" key="1">
    <citation type="submission" date="2018-10" db="EMBL/GenBank/DDBJ databases">
        <title>Tessaracoccus antarcticuss sp. nov., isolated from sediment.</title>
        <authorList>
            <person name="Zhou L.Y."/>
            <person name="Du Z.J."/>
        </authorList>
    </citation>
    <scope>NUCLEOTIDE SEQUENCE [LARGE SCALE GENOMIC DNA]</scope>
    <source>
        <strain evidence="12 13">JDX10</strain>
    </source>
</reference>
<keyword evidence="5 9" id="KW-0812">Transmembrane</keyword>
<keyword evidence="4" id="KW-1003">Cell membrane</keyword>
<feature type="transmembrane region" description="Helical" evidence="9">
    <location>
        <begin position="12"/>
        <end position="28"/>
    </location>
</feature>
<feature type="transmembrane region" description="Helical" evidence="9">
    <location>
        <begin position="221"/>
        <end position="241"/>
    </location>
</feature>
<feature type="transmembrane region" description="Helical" evidence="9">
    <location>
        <begin position="304"/>
        <end position="323"/>
    </location>
</feature>
<dbReference type="Gene3D" id="3.40.50.720">
    <property type="entry name" value="NAD(P)-binding Rossmann-like Domain"/>
    <property type="match status" value="1"/>
</dbReference>
<feature type="domain" description="RCK N-terminal" evidence="11">
    <location>
        <begin position="435"/>
        <end position="516"/>
    </location>
</feature>
<keyword evidence="8 9" id="KW-0472">Membrane</keyword>
<accession>A0A3M0GCK6</accession>
<evidence type="ECO:0000256" key="6">
    <source>
        <dbReference type="ARBA" id="ARBA00022989"/>
    </source>
</evidence>
<organism evidence="12 13">
    <name type="scientific">Tessaracoccus antarcticus</name>
    <dbReference type="NCBI Taxonomy" id="2479848"/>
    <lineage>
        <taxon>Bacteria</taxon>
        <taxon>Bacillati</taxon>
        <taxon>Actinomycetota</taxon>
        <taxon>Actinomycetes</taxon>
        <taxon>Propionibacteriales</taxon>
        <taxon>Propionibacteriaceae</taxon>
        <taxon>Tessaracoccus</taxon>
    </lineage>
</organism>
<feature type="domain" description="Cation/H+ exchanger transmembrane" evidence="10">
    <location>
        <begin position="19"/>
        <end position="419"/>
    </location>
</feature>
<dbReference type="InterPro" id="IPR038770">
    <property type="entry name" value="Na+/solute_symporter_sf"/>
</dbReference>
<feature type="transmembrane region" description="Helical" evidence="9">
    <location>
        <begin position="33"/>
        <end position="50"/>
    </location>
</feature>
<dbReference type="OrthoDB" id="570124at2"/>
<keyword evidence="3" id="KW-0050">Antiport</keyword>
<comment type="subcellular location">
    <subcellularLocation>
        <location evidence="1">Cell membrane</location>
        <topology evidence="1">Multi-pass membrane protein</topology>
    </subcellularLocation>
</comment>
<dbReference type="GO" id="GO:0015297">
    <property type="term" value="F:antiporter activity"/>
    <property type="evidence" value="ECO:0007669"/>
    <property type="project" value="UniProtKB-KW"/>
</dbReference>
<dbReference type="AlphaFoldDB" id="A0A3M0GCK6"/>
<gene>
    <name evidence="12" type="ORF">EAX62_06695</name>
</gene>
<evidence type="ECO:0000256" key="3">
    <source>
        <dbReference type="ARBA" id="ARBA00022449"/>
    </source>
</evidence>
<feature type="transmembrane region" description="Helical" evidence="9">
    <location>
        <begin position="152"/>
        <end position="175"/>
    </location>
</feature>
<dbReference type="PANTHER" id="PTHR32507">
    <property type="entry name" value="NA(+)/H(+) ANTIPORTER 1"/>
    <property type="match status" value="1"/>
</dbReference>
<feature type="transmembrane region" description="Helical" evidence="9">
    <location>
        <begin position="275"/>
        <end position="292"/>
    </location>
</feature>
<comment type="caution">
    <text evidence="12">The sequence shown here is derived from an EMBL/GenBank/DDBJ whole genome shotgun (WGS) entry which is preliminary data.</text>
</comment>
<feature type="transmembrane region" description="Helical" evidence="9">
    <location>
        <begin position="120"/>
        <end position="140"/>
    </location>
</feature>
<evidence type="ECO:0000256" key="1">
    <source>
        <dbReference type="ARBA" id="ARBA00004651"/>
    </source>
</evidence>
<dbReference type="Pfam" id="PF02254">
    <property type="entry name" value="TrkA_N"/>
    <property type="match status" value="1"/>
</dbReference>
<keyword evidence="7" id="KW-0406">Ion transport</keyword>
<feature type="transmembrane region" description="Helical" evidence="9">
    <location>
        <begin position="187"/>
        <end position="209"/>
    </location>
</feature>
<dbReference type="Pfam" id="PF00999">
    <property type="entry name" value="Na_H_Exchanger"/>
    <property type="match status" value="1"/>
</dbReference>
<evidence type="ECO:0000313" key="13">
    <source>
        <dbReference type="Proteomes" id="UP000275256"/>
    </source>
</evidence>
<feature type="transmembrane region" description="Helical" evidence="9">
    <location>
        <begin position="335"/>
        <end position="355"/>
    </location>
</feature>
<feature type="transmembrane region" description="Helical" evidence="9">
    <location>
        <begin position="62"/>
        <end position="80"/>
    </location>
</feature>
<dbReference type="GO" id="GO:0005886">
    <property type="term" value="C:plasma membrane"/>
    <property type="evidence" value="ECO:0007669"/>
    <property type="project" value="UniProtKB-SubCell"/>
</dbReference>
<keyword evidence="2" id="KW-0813">Transport</keyword>
<dbReference type="Gene3D" id="1.20.1530.20">
    <property type="match status" value="1"/>
</dbReference>
<evidence type="ECO:0000256" key="7">
    <source>
        <dbReference type="ARBA" id="ARBA00023065"/>
    </source>
</evidence>